<dbReference type="SUPFAM" id="SSF54593">
    <property type="entry name" value="Glyoxalase/Bleomycin resistance protein/Dihydroxybiphenyl dioxygenase"/>
    <property type="match status" value="1"/>
</dbReference>
<dbReference type="Gene3D" id="3.10.180.10">
    <property type="entry name" value="2,3-Dihydroxybiphenyl 1,2-Dioxygenase, domain 1"/>
    <property type="match status" value="1"/>
</dbReference>
<gene>
    <name evidence="2" type="ORF">BISU_0560</name>
</gene>
<dbReference type="Pfam" id="PF13669">
    <property type="entry name" value="Glyoxalase_4"/>
    <property type="match status" value="1"/>
</dbReference>
<evidence type="ECO:0000313" key="3">
    <source>
        <dbReference type="Proteomes" id="UP000029055"/>
    </source>
</evidence>
<keyword evidence="3" id="KW-1185">Reference proteome</keyword>
<dbReference type="eggNOG" id="COG0346">
    <property type="taxonomic scope" value="Bacteria"/>
</dbReference>
<protein>
    <submittedName>
        <fullName evidence="2">Resistance protein</fullName>
    </submittedName>
</protein>
<dbReference type="STRING" id="77635.BISU_0560"/>
<dbReference type="InterPro" id="IPR029068">
    <property type="entry name" value="Glyas_Bleomycin-R_OHBP_Dase"/>
</dbReference>
<proteinExistence type="predicted"/>
<dbReference type="PROSITE" id="PS51819">
    <property type="entry name" value="VOC"/>
    <property type="match status" value="1"/>
</dbReference>
<sequence length="147" mass="16785">MTDDKDDKSLCMRGTLNHVEIQVRDLAPAIGEWGWLLEALGWVPYQCWDEGRSWKSGDTYIVVASTRLTGSNDRRRPGLSHFAFHAGSRGDVDQLWQKGPSHGWRHLYEDRHPFAGGEDWHVAYMENSERFKIELVADDAENNEVAG</sequence>
<evidence type="ECO:0000259" key="1">
    <source>
        <dbReference type="PROSITE" id="PS51819"/>
    </source>
</evidence>
<dbReference type="Proteomes" id="UP000029055">
    <property type="component" value="Unassembled WGS sequence"/>
</dbReference>
<feature type="domain" description="VOC" evidence="1">
    <location>
        <begin position="15"/>
        <end position="138"/>
    </location>
</feature>
<dbReference type="AlphaFoldDB" id="A0A087E9V2"/>
<organism evidence="2 3">
    <name type="scientific">Bifidobacterium subtile</name>
    <dbReference type="NCBI Taxonomy" id="77635"/>
    <lineage>
        <taxon>Bacteria</taxon>
        <taxon>Bacillati</taxon>
        <taxon>Actinomycetota</taxon>
        <taxon>Actinomycetes</taxon>
        <taxon>Bifidobacteriales</taxon>
        <taxon>Bifidobacteriaceae</taxon>
        <taxon>Bifidobacterium</taxon>
    </lineage>
</organism>
<name>A0A087E9V2_9BIFI</name>
<accession>A0A087E9V2</accession>
<reference evidence="2 3" key="1">
    <citation type="submission" date="2014-03" db="EMBL/GenBank/DDBJ databases">
        <title>Genomics of Bifidobacteria.</title>
        <authorList>
            <person name="Ventura M."/>
            <person name="Milani C."/>
            <person name="Lugli G.A."/>
        </authorList>
    </citation>
    <scope>NUCLEOTIDE SEQUENCE [LARGE SCALE GENOMIC DNA]</scope>
    <source>
        <strain evidence="2 3">LMG 11597</strain>
    </source>
</reference>
<dbReference type="EMBL" id="JGZR01000003">
    <property type="protein sequence ID" value="KFJ04553.1"/>
    <property type="molecule type" value="Genomic_DNA"/>
</dbReference>
<evidence type="ECO:0000313" key="2">
    <source>
        <dbReference type="EMBL" id="KFJ04553.1"/>
    </source>
</evidence>
<dbReference type="RefSeq" id="WP_202805542.1">
    <property type="nucleotide sequence ID" value="NZ_CP062939.1"/>
</dbReference>
<dbReference type="InterPro" id="IPR037523">
    <property type="entry name" value="VOC_core"/>
</dbReference>
<comment type="caution">
    <text evidence="2">The sequence shown here is derived from an EMBL/GenBank/DDBJ whole genome shotgun (WGS) entry which is preliminary data.</text>
</comment>